<keyword evidence="2" id="KW-1185">Reference proteome</keyword>
<dbReference type="EMBL" id="BMHY01000004">
    <property type="protein sequence ID" value="GGG68361.1"/>
    <property type="molecule type" value="Genomic_DNA"/>
</dbReference>
<accession>A0A917H569</accession>
<dbReference type="RefSeq" id="WP_188889435.1">
    <property type="nucleotide sequence ID" value="NZ_BMHY01000004.1"/>
</dbReference>
<reference evidence="1 2" key="1">
    <citation type="journal article" date="2014" name="Int. J. Syst. Evol. Microbiol.">
        <title>Complete genome sequence of Corynebacterium casei LMG S-19264T (=DSM 44701T), isolated from a smear-ripened cheese.</title>
        <authorList>
            <consortium name="US DOE Joint Genome Institute (JGI-PGF)"/>
            <person name="Walter F."/>
            <person name="Albersmeier A."/>
            <person name="Kalinowski J."/>
            <person name="Ruckert C."/>
        </authorList>
    </citation>
    <scope>NUCLEOTIDE SEQUENCE [LARGE SCALE GENOMIC DNA]</scope>
    <source>
        <strain evidence="1 2">CGMCC 1.15286</strain>
    </source>
</reference>
<gene>
    <name evidence="1" type="ORF">GCM10010918_24050</name>
</gene>
<protein>
    <submittedName>
        <fullName evidence="1">Uncharacterized protein</fullName>
    </submittedName>
</protein>
<sequence length="124" mass="13007">MPEKDDSARLYFPNAKEAEGIALSSVRKKLPEAARSAPPASSNGTVAGGTTTVVQQEQLQPIINYDKDLKEELMANPNTKLLLTPTGQKITFEEDKITITGATGGSYGNGGLTIVSNEAVAAVS</sequence>
<dbReference type="Proteomes" id="UP000600247">
    <property type="component" value="Unassembled WGS sequence"/>
</dbReference>
<comment type="caution">
    <text evidence="1">The sequence shown here is derived from an EMBL/GenBank/DDBJ whole genome shotgun (WGS) entry which is preliminary data.</text>
</comment>
<proteinExistence type="predicted"/>
<evidence type="ECO:0000313" key="2">
    <source>
        <dbReference type="Proteomes" id="UP000600247"/>
    </source>
</evidence>
<dbReference type="AlphaFoldDB" id="A0A917H569"/>
<organism evidence="1 2">
    <name type="scientific">Paenibacillus radicis</name>
    <name type="common">ex Gao et al. 2016</name>
    <dbReference type="NCBI Taxonomy" id="1737354"/>
    <lineage>
        <taxon>Bacteria</taxon>
        <taxon>Bacillati</taxon>
        <taxon>Bacillota</taxon>
        <taxon>Bacilli</taxon>
        <taxon>Bacillales</taxon>
        <taxon>Paenibacillaceae</taxon>
        <taxon>Paenibacillus</taxon>
    </lineage>
</organism>
<evidence type="ECO:0000313" key="1">
    <source>
        <dbReference type="EMBL" id="GGG68361.1"/>
    </source>
</evidence>
<name>A0A917H569_9BACL</name>